<dbReference type="Proteomes" id="UP001153678">
    <property type="component" value="Unassembled WGS sequence"/>
</dbReference>
<reference evidence="1" key="1">
    <citation type="submission" date="2022-08" db="EMBL/GenBank/DDBJ databases">
        <authorList>
            <person name="Kallberg Y."/>
            <person name="Tangrot J."/>
            <person name="Rosling A."/>
        </authorList>
    </citation>
    <scope>NUCLEOTIDE SEQUENCE</scope>
    <source>
        <strain evidence="1">Wild A</strain>
    </source>
</reference>
<comment type="caution">
    <text evidence="1">The sequence shown here is derived from an EMBL/GenBank/DDBJ whole genome shotgun (WGS) entry which is preliminary data.</text>
</comment>
<evidence type="ECO:0000313" key="2">
    <source>
        <dbReference type="Proteomes" id="UP001153678"/>
    </source>
</evidence>
<gene>
    <name evidence="1" type="ORF">FWILDA_LOCUS10140</name>
</gene>
<accession>A0A9W4SU06</accession>
<organism evidence="1 2">
    <name type="scientific">Funneliformis geosporum</name>
    <dbReference type="NCBI Taxonomy" id="1117311"/>
    <lineage>
        <taxon>Eukaryota</taxon>
        <taxon>Fungi</taxon>
        <taxon>Fungi incertae sedis</taxon>
        <taxon>Mucoromycota</taxon>
        <taxon>Glomeromycotina</taxon>
        <taxon>Glomeromycetes</taxon>
        <taxon>Glomerales</taxon>
        <taxon>Glomeraceae</taxon>
        <taxon>Funneliformis</taxon>
    </lineage>
</organism>
<name>A0A9W4SU06_9GLOM</name>
<evidence type="ECO:0000313" key="1">
    <source>
        <dbReference type="EMBL" id="CAI2181548.1"/>
    </source>
</evidence>
<keyword evidence="2" id="KW-1185">Reference proteome</keyword>
<protein>
    <submittedName>
        <fullName evidence="1">18642_t:CDS:1</fullName>
    </submittedName>
</protein>
<dbReference type="AlphaFoldDB" id="A0A9W4SU06"/>
<dbReference type="EMBL" id="CAMKVN010002539">
    <property type="protein sequence ID" value="CAI2181548.1"/>
    <property type="molecule type" value="Genomic_DNA"/>
</dbReference>
<sequence length="86" mass="9773">MKNFTDLMQLSCQNLILKRLESQEHVYEITLEVISEVSSIFLSATEIPKKNGQKKKVKIDEKPVTEPTINYGEKLKGLTAHITSLI</sequence>
<proteinExistence type="predicted"/>